<proteinExistence type="inferred from homology"/>
<dbReference type="EMBL" id="CAJOBS010000174">
    <property type="protein sequence ID" value="CAF4514875.1"/>
    <property type="molecule type" value="Genomic_DNA"/>
</dbReference>
<feature type="region of interest" description="Disordered" evidence="9">
    <location>
        <begin position="861"/>
        <end position="1019"/>
    </location>
</feature>
<evidence type="ECO:0000256" key="9">
    <source>
        <dbReference type="SAM" id="MobiDB-lite"/>
    </source>
</evidence>
<sequence length="1424" mass="159925">MTKCLFKALKAVDLDQHVGSFRSLGYDSAGALANFRAEHFEKLNCNEQELLRLIALLDVLKDATREGKICPHYFNSNKLIKKQQAPIKSIPIQASWGDETVQQRNFQSTIKKQSNVNPKQKRSISSVGVSGRSLSTSMAPTKPIKKYSDEVILQRPSTVLSRQNHSLLTKSNNQRYSGSKSFLNRPAIQHVKVKSYNYGIPSNRRARNSPYRATHQFTSNSHHGSIFASSSHHASDTISYAKPAEIYVYARKRPLLSTESNFQDAITVPDNKRIIIAENKANLDCTPLLKKTEFEFDQVFGSDASNKHIFEATVLPLISTTHRHNLTYICFGQTGSGKSHTIFGSRNTDGLLIHCTQLLLQETNLDNQLVCSFYEIYNNQVYDLVNAGKRLFVREDGDHHVNVIGVTEVALKNLDDLRCVIDDSLTRRHHGKSAFNSNSSRSHAVFQIILKNNYDSSENFRIIFIDLAGSERATDAQNNLRQTRREGAQINWSLLALKECIRSMDMIHSHAPFRQSKLTHILRDSLTGSKTRTCLMANVSPPDDCCQCSLNTLQYASRILDISSRHRHRSIPNASMHMSYSDDTSKQHEVIHEKPQRTFKPATASTPVHRLVSSVDQNIYKSTIHTDIESRTTKSIGIDWQVVDDDITLSGSDDNIPVKLLTSSTREFIINSNTNNHTQNNKHNFNRLQHKKFNDIDESPSSYFPQPQSNIKTSSSIKTHDIIQSYDSARLMYDDGNERQWKTVPAPTMSRLSNSAAQSSNTMRIVPVAPIELSDDNHPYNNSIGTESLGTKITTAVTHSPRYQKSTRNNGLVESLDLNKKYDSNAIITNIERTLHSDRSTTQKDQIEFLSNRDELLSIVSSRLTTGNRRTTPVTTPQTKRRNSQKESLNSPYSNKSKSSFSLTTKTRQKPRPIKSASSTSSLVKANQEKKSSIENQKSKVTSSTNCPKFHPTTRSSTNRHHQQQQQQQQRTVPLRIHHSSDSEEHEKIRDSIHRRKAYSSKNTSHSTRTEPCQTVNNTQIMKKEQEQTDKYIFHEQNNFNQITSSSPLLSVPNSSPFPIPYLSPTYVPSSSSQAPLDQAKFVFHRSLEQPISPVTSTNINTPWQTSASYGSPSKEFGVRVSDQLNALRSLLETRLTHHDEIKSEKKDLNPVDSSPGIFAREFLQSLRQSSFKTNSREFTTNFLDDDQEVERNFHTDNSEKNGKLQKYDGDAVSSTTTTTTTTSSNQHGYSSIHSQHFEQIVHRSLSALSDELNQAKVNLSVVSSSTSTIRSNLAAKIDTLEGRNLSSQGDDIHSHQLANRNHQAVNDAKGARENASNPTSDSERTSQVNSTLEKNPFAGTSSGGSSSNESRSRSPIVIPPFSTYDITTNTNNYHDNLLDTRKGTSFMAGSSFDALLNSLKKMREKELGFIVPTGDDKLIPVAD</sequence>
<keyword evidence="4 8" id="KW-0547">Nucleotide-binding</keyword>
<feature type="region of interest" description="Disordered" evidence="9">
    <location>
        <begin position="1307"/>
        <end position="1360"/>
    </location>
</feature>
<dbReference type="PROSITE" id="PS50067">
    <property type="entry name" value="KINESIN_MOTOR_2"/>
    <property type="match status" value="1"/>
</dbReference>
<keyword evidence="3" id="KW-0493">Microtubule</keyword>
<organism evidence="11 12">
    <name type="scientific">Rotaria socialis</name>
    <dbReference type="NCBI Taxonomy" id="392032"/>
    <lineage>
        <taxon>Eukaryota</taxon>
        <taxon>Metazoa</taxon>
        <taxon>Spiralia</taxon>
        <taxon>Gnathifera</taxon>
        <taxon>Rotifera</taxon>
        <taxon>Eurotatoria</taxon>
        <taxon>Bdelloidea</taxon>
        <taxon>Philodinida</taxon>
        <taxon>Philodinidae</taxon>
        <taxon>Rotaria</taxon>
    </lineage>
</organism>
<dbReference type="InterPro" id="IPR027640">
    <property type="entry name" value="Kinesin-like_fam"/>
</dbReference>
<feature type="binding site" evidence="8">
    <location>
        <begin position="332"/>
        <end position="339"/>
    </location>
    <ligand>
        <name>ATP</name>
        <dbReference type="ChEBI" id="CHEBI:30616"/>
    </ligand>
</feature>
<dbReference type="SUPFAM" id="SSF52540">
    <property type="entry name" value="P-loop containing nucleoside triphosphate hydrolases"/>
    <property type="match status" value="1"/>
</dbReference>
<dbReference type="GO" id="GO:0007019">
    <property type="term" value="P:microtubule depolymerization"/>
    <property type="evidence" value="ECO:0007669"/>
    <property type="project" value="TreeGrafter"/>
</dbReference>
<dbReference type="SMART" id="SM00129">
    <property type="entry name" value="KISc"/>
    <property type="match status" value="1"/>
</dbReference>
<feature type="compositionally biased region" description="Basic and acidic residues" evidence="9">
    <location>
        <begin position="979"/>
        <end position="992"/>
    </location>
</feature>
<evidence type="ECO:0000256" key="1">
    <source>
        <dbReference type="ARBA" id="ARBA00004245"/>
    </source>
</evidence>
<feature type="compositionally biased region" description="Low complexity" evidence="9">
    <location>
        <begin position="1214"/>
        <end position="1225"/>
    </location>
</feature>
<evidence type="ECO:0000313" key="11">
    <source>
        <dbReference type="EMBL" id="CAF4514875.1"/>
    </source>
</evidence>
<name>A0A820WBG1_9BILA</name>
<dbReference type="Proteomes" id="UP000663838">
    <property type="component" value="Unassembled WGS sequence"/>
</dbReference>
<dbReference type="GO" id="GO:0007018">
    <property type="term" value="P:microtubule-based movement"/>
    <property type="evidence" value="ECO:0007669"/>
    <property type="project" value="InterPro"/>
</dbReference>
<feature type="compositionally biased region" description="Polar residues" evidence="9">
    <location>
        <begin position="934"/>
        <end position="957"/>
    </location>
</feature>
<feature type="domain" description="Kinesin motor" evidence="10">
    <location>
        <begin position="245"/>
        <end position="562"/>
    </location>
</feature>
<dbReference type="PANTHER" id="PTHR47971:SF8">
    <property type="entry name" value="KINESIN-LIKE PROTEIN"/>
    <property type="match status" value="1"/>
</dbReference>
<dbReference type="GO" id="GO:0008017">
    <property type="term" value="F:microtubule binding"/>
    <property type="evidence" value="ECO:0007669"/>
    <property type="project" value="InterPro"/>
</dbReference>
<evidence type="ECO:0000256" key="6">
    <source>
        <dbReference type="ARBA" id="ARBA00023175"/>
    </source>
</evidence>
<dbReference type="GO" id="GO:0003777">
    <property type="term" value="F:microtubule motor activity"/>
    <property type="evidence" value="ECO:0007669"/>
    <property type="project" value="InterPro"/>
</dbReference>
<accession>A0A820WBG1</accession>
<feature type="region of interest" description="Disordered" evidence="9">
    <location>
        <begin position="113"/>
        <end position="140"/>
    </location>
</feature>
<evidence type="ECO:0000256" key="7">
    <source>
        <dbReference type="ARBA" id="ARBA00023212"/>
    </source>
</evidence>
<keyword evidence="2" id="KW-0963">Cytoplasm</keyword>
<feature type="compositionally biased region" description="Basic and acidic residues" evidence="9">
    <location>
        <begin position="1194"/>
        <end position="1210"/>
    </location>
</feature>
<feature type="compositionally biased region" description="Low complexity" evidence="9">
    <location>
        <begin position="865"/>
        <end position="877"/>
    </location>
</feature>
<dbReference type="PANTHER" id="PTHR47971">
    <property type="entry name" value="KINESIN-RELATED PROTEIN 6"/>
    <property type="match status" value="1"/>
</dbReference>
<feature type="region of interest" description="Disordered" evidence="9">
    <location>
        <begin position="1194"/>
        <end position="1231"/>
    </location>
</feature>
<evidence type="ECO:0000256" key="4">
    <source>
        <dbReference type="ARBA" id="ARBA00022741"/>
    </source>
</evidence>
<evidence type="ECO:0000259" key="10">
    <source>
        <dbReference type="PROSITE" id="PS50067"/>
    </source>
</evidence>
<dbReference type="Pfam" id="PF00225">
    <property type="entry name" value="Kinesin"/>
    <property type="match status" value="1"/>
</dbReference>
<feature type="compositionally biased region" description="Low complexity" evidence="9">
    <location>
        <begin position="123"/>
        <end position="137"/>
    </location>
</feature>
<comment type="similarity">
    <text evidence="8">Belongs to the TRAFAC class myosin-kinesin ATPase superfamily. Kinesin family.</text>
</comment>
<evidence type="ECO:0000313" key="12">
    <source>
        <dbReference type="Proteomes" id="UP000663838"/>
    </source>
</evidence>
<feature type="compositionally biased region" description="Polar residues" evidence="9">
    <location>
        <begin position="1315"/>
        <end position="1334"/>
    </location>
</feature>
<dbReference type="GO" id="GO:0005524">
    <property type="term" value="F:ATP binding"/>
    <property type="evidence" value="ECO:0007669"/>
    <property type="project" value="UniProtKB-UniRule"/>
</dbReference>
<dbReference type="Gene3D" id="3.40.850.10">
    <property type="entry name" value="Kinesin motor domain"/>
    <property type="match status" value="1"/>
</dbReference>
<keyword evidence="7" id="KW-0206">Cytoskeleton</keyword>
<gene>
    <name evidence="11" type="ORF">TOA249_LOCUS4551</name>
</gene>
<comment type="subcellular location">
    <subcellularLocation>
        <location evidence="1">Cytoplasm</location>
        <location evidence="1">Cytoskeleton</location>
    </subcellularLocation>
</comment>
<evidence type="ECO:0000256" key="8">
    <source>
        <dbReference type="PROSITE-ProRule" id="PRU00283"/>
    </source>
</evidence>
<keyword evidence="6 8" id="KW-0505">Motor protein</keyword>
<feature type="compositionally biased region" description="Polar residues" evidence="9">
    <location>
        <begin position="916"/>
        <end position="925"/>
    </location>
</feature>
<evidence type="ECO:0000256" key="2">
    <source>
        <dbReference type="ARBA" id="ARBA00022490"/>
    </source>
</evidence>
<evidence type="ECO:0000256" key="5">
    <source>
        <dbReference type="ARBA" id="ARBA00022840"/>
    </source>
</evidence>
<feature type="compositionally biased region" description="Low complexity" evidence="9">
    <location>
        <begin position="888"/>
        <end position="906"/>
    </location>
</feature>
<feature type="compositionally biased region" description="Polar residues" evidence="9">
    <location>
        <begin position="1000"/>
        <end position="1019"/>
    </location>
</feature>
<dbReference type="InterPro" id="IPR001752">
    <property type="entry name" value="Kinesin_motor_dom"/>
</dbReference>
<dbReference type="InterPro" id="IPR036961">
    <property type="entry name" value="Kinesin_motor_dom_sf"/>
</dbReference>
<dbReference type="InterPro" id="IPR027417">
    <property type="entry name" value="P-loop_NTPase"/>
</dbReference>
<dbReference type="PRINTS" id="PR00380">
    <property type="entry name" value="KINESINHEAVY"/>
</dbReference>
<comment type="caution">
    <text evidence="11">The sequence shown here is derived from an EMBL/GenBank/DDBJ whole genome shotgun (WGS) entry which is preliminary data.</text>
</comment>
<reference evidence="11" key="1">
    <citation type="submission" date="2021-02" db="EMBL/GenBank/DDBJ databases">
        <authorList>
            <person name="Nowell W R."/>
        </authorList>
    </citation>
    <scope>NUCLEOTIDE SEQUENCE</scope>
</reference>
<protein>
    <recommendedName>
        <fullName evidence="10">Kinesin motor domain-containing protein</fullName>
    </recommendedName>
</protein>
<dbReference type="GO" id="GO:0005874">
    <property type="term" value="C:microtubule"/>
    <property type="evidence" value="ECO:0007669"/>
    <property type="project" value="UniProtKB-KW"/>
</dbReference>
<keyword evidence="5 8" id="KW-0067">ATP-binding</keyword>
<evidence type="ECO:0000256" key="3">
    <source>
        <dbReference type="ARBA" id="ARBA00022701"/>
    </source>
</evidence>